<dbReference type="AlphaFoldDB" id="A0A4Q7KVN3"/>
<feature type="signal peptide" evidence="2">
    <location>
        <begin position="1"/>
        <end position="30"/>
    </location>
</feature>
<proteinExistence type="predicted"/>
<evidence type="ECO:0000313" key="3">
    <source>
        <dbReference type="EMBL" id="RZS41089.1"/>
    </source>
</evidence>
<feature type="chain" id="PRO_5020332905" evidence="2">
    <location>
        <begin position="31"/>
        <end position="251"/>
    </location>
</feature>
<sequence length="251" mass="26035">MSIARRIAVPATGAVLTAAALVLAAPTASAHPGHPHSPAQPGIHKGDPLAGPDFFASHLDRYHWGRTLFGFTRAAEDPYDWLVYHFLPTNLETVTRTVSPGQAPAVEGDTWVETPAREAGPDHGHGPPSHAGQALRAPIDPTAGLEYLARYGAKPDPATAVPALREAVRRTVTPTEDRPPNTVDKWSDKRPAGGAESGRVLLPAEVASVPANASKTVGRFVGGVLDSLAGTSPNSGPVGLLPIGGLLPSGR</sequence>
<keyword evidence="2" id="KW-0732">Signal</keyword>
<comment type="caution">
    <text evidence="3">The sequence shown here is derived from an EMBL/GenBank/DDBJ whole genome shotgun (WGS) entry which is preliminary data.</text>
</comment>
<dbReference type="InterPro" id="IPR006311">
    <property type="entry name" value="TAT_signal"/>
</dbReference>
<feature type="compositionally biased region" description="Basic and acidic residues" evidence="1">
    <location>
        <begin position="116"/>
        <end position="125"/>
    </location>
</feature>
<reference evidence="3 4" key="1">
    <citation type="submission" date="2019-02" db="EMBL/GenBank/DDBJ databases">
        <title>Genomic Encyclopedia of Type Strains, Phase IV (KMG-IV): sequencing the most valuable type-strain genomes for metagenomic binning, comparative biology and taxonomic classification.</title>
        <authorList>
            <person name="Goeker M."/>
        </authorList>
    </citation>
    <scope>NUCLEOTIDE SEQUENCE [LARGE SCALE GENOMIC DNA]</scope>
    <source>
        <strain evidence="3 4">DSM 101727</strain>
    </source>
</reference>
<dbReference type="EMBL" id="SGWQ01000003">
    <property type="protein sequence ID" value="RZS41089.1"/>
    <property type="molecule type" value="Genomic_DNA"/>
</dbReference>
<gene>
    <name evidence="3" type="ORF">EV193_103407</name>
</gene>
<organism evidence="3 4">
    <name type="scientific">Herbihabitans rhizosphaerae</name>
    <dbReference type="NCBI Taxonomy" id="1872711"/>
    <lineage>
        <taxon>Bacteria</taxon>
        <taxon>Bacillati</taxon>
        <taxon>Actinomycetota</taxon>
        <taxon>Actinomycetes</taxon>
        <taxon>Pseudonocardiales</taxon>
        <taxon>Pseudonocardiaceae</taxon>
        <taxon>Herbihabitans</taxon>
    </lineage>
</organism>
<keyword evidence="4" id="KW-1185">Reference proteome</keyword>
<evidence type="ECO:0000256" key="2">
    <source>
        <dbReference type="SAM" id="SignalP"/>
    </source>
</evidence>
<feature type="compositionally biased region" description="Basic and acidic residues" evidence="1">
    <location>
        <begin position="175"/>
        <end position="191"/>
    </location>
</feature>
<name>A0A4Q7KVN3_9PSEU</name>
<protein>
    <submittedName>
        <fullName evidence="3">Uncharacterized protein</fullName>
    </submittedName>
</protein>
<dbReference type="PROSITE" id="PS51318">
    <property type="entry name" value="TAT"/>
    <property type="match status" value="1"/>
</dbReference>
<feature type="region of interest" description="Disordered" evidence="1">
    <location>
        <begin position="28"/>
        <end position="49"/>
    </location>
</feature>
<dbReference type="RefSeq" id="WP_130344045.1">
    <property type="nucleotide sequence ID" value="NZ_SGWQ01000003.1"/>
</dbReference>
<accession>A0A4Q7KVN3</accession>
<feature type="region of interest" description="Disordered" evidence="1">
    <location>
        <begin position="171"/>
        <end position="197"/>
    </location>
</feature>
<evidence type="ECO:0000256" key="1">
    <source>
        <dbReference type="SAM" id="MobiDB-lite"/>
    </source>
</evidence>
<dbReference type="Proteomes" id="UP000294257">
    <property type="component" value="Unassembled WGS sequence"/>
</dbReference>
<evidence type="ECO:0000313" key="4">
    <source>
        <dbReference type="Proteomes" id="UP000294257"/>
    </source>
</evidence>
<feature type="region of interest" description="Disordered" evidence="1">
    <location>
        <begin position="116"/>
        <end position="135"/>
    </location>
</feature>